<dbReference type="Proteomes" id="UP000257039">
    <property type="component" value="Unassembled WGS sequence"/>
</dbReference>
<comment type="caution">
    <text evidence="4">The sequence shown here is derived from an EMBL/GenBank/DDBJ whole genome shotgun (WGS) entry which is preliminary data.</text>
</comment>
<comment type="similarity">
    <text evidence="2">Belongs to the thiolase-like superfamily. Beta-ketoacyl-ACP synthases family.</text>
</comment>
<dbReference type="Pfam" id="PF02801">
    <property type="entry name" value="Ketoacyl-synt_C"/>
    <property type="match status" value="2"/>
</dbReference>
<feature type="domain" description="Ketosynthase family 3 (KS3)" evidence="3">
    <location>
        <begin position="7"/>
        <end position="450"/>
    </location>
</feature>
<sequence>MKVVDTQQPLAIVGVGCLYPQSHNVEQFWQQFVQANTYFSRLPLSRFQIYDSEVKLLFSNWQGAFFKTVDFDLKRFRIPPIYRKAIASITGMYLDVAEQCFHSAALQNQVAKNNKIDVVCGTCFGFDSTYLNTLKLAGITSLDETLATDTKKLALLKNLLHEYFGCSSHDRVGEMGSSIPARIASYFGLHGRIQAIESADASGFFALESAALSLQAGLSDAVMVITAQCVESLLMPLMLNKKGFSASGGSNPFSFESNGALLGEGAAGVVLKRLTDARDNGDYIYAVISGIASNNSPCGFKYNADSKAKLSTVEKACTYAGININSIDYIDCIFAENESDKAATLSTLDSICAVKKKGLPLYLNTSVGVYGHTFANAAMTGVVATSLAIHHQTLPASVLNNHEISDLLHKSSAVTNSSFKQPWYNDSNRYIASVMGAALNGLNWNIILSDPLASSKISNLVNQKSVNSCDKVVTQSEALFDSEPEPIAIVGLGSAFGQSDSVNAFWQDLLASTDHLQRIPDDVLPRKKFYHNGPSQYLSSYAEIGAILQRQDSSLARFKLFPKRIARMDKVQKIALAIAEEALQDSGFFEKQLPDINAAIIVASNLCLSKERENVANLCRNKLTEIIQQAYPDYTASQVTHNVIDDINHLTLDGALASGTASLIAQSMQLPAAPFAVEAACASTFAALQNAVLALQQRRYNLVLAGGIELPVNLRDLVLCSAQMMLSKEKISPFTNQADGFSPGDGAAFFVLKRLSDAKQAGDKIYATIDAIAGSADAGSMTAPDAEGQTLAIERAFAQVKYKPSDVQYVEAHGTGTRLGDMAELTALNNVYGNEKNSAKARSMPLMIGSVKASNGHTFAAAGGAGLMKTVLALHHKIIPATLLRGKIDPRLPLIKIPAEIVSSNKKWPASNSRRYAAVSSFGTGGINYHLLVSASDND</sequence>
<dbReference type="GO" id="GO:0006633">
    <property type="term" value="P:fatty acid biosynthetic process"/>
    <property type="evidence" value="ECO:0007669"/>
    <property type="project" value="TreeGrafter"/>
</dbReference>
<dbReference type="PROSITE" id="PS51257">
    <property type="entry name" value="PROKAR_LIPOPROTEIN"/>
    <property type="match status" value="1"/>
</dbReference>
<dbReference type="InterPro" id="IPR050091">
    <property type="entry name" value="PKS_NRPS_Biosynth_Enz"/>
</dbReference>
<feature type="domain" description="Ketosynthase family 3 (KS3)" evidence="3">
    <location>
        <begin position="484"/>
        <end position="935"/>
    </location>
</feature>
<dbReference type="InterPro" id="IPR014031">
    <property type="entry name" value="Ketoacyl_synth_C"/>
</dbReference>
<proteinExistence type="inferred from homology"/>
<accession>A0A4P9VPE5</accession>
<keyword evidence="5" id="KW-1185">Reference proteome</keyword>
<keyword evidence="1 2" id="KW-0808">Transferase</keyword>
<dbReference type="PANTHER" id="PTHR43775:SF51">
    <property type="entry name" value="INACTIVE PHENOLPHTHIOCEROL SYNTHESIS POLYKETIDE SYNTHASE TYPE I PKS1-RELATED"/>
    <property type="match status" value="1"/>
</dbReference>
<dbReference type="Pfam" id="PF00109">
    <property type="entry name" value="ketoacyl-synt"/>
    <property type="match status" value="2"/>
</dbReference>
<dbReference type="GO" id="GO:0004312">
    <property type="term" value="F:fatty acid synthase activity"/>
    <property type="evidence" value="ECO:0007669"/>
    <property type="project" value="TreeGrafter"/>
</dbReference>
<evidence type="ECO:0000259" key="3">
    <source>
        <dbReference type="PROSITE" id="PS52004"/>
    </source>
</evidence>
<dbReference type="InterPro" id="IPR016039">
    <property type="entry name" value="Thiolase-like"/>
</dbReference>
<dbReference type="InterPro" id="IPR020841">
    <property type="entry name" value="PKS_Beta-ketoAc_synthase_dom"/>
</dbReference>
<dbReference type="PROSITE" id="PS52004">
    <property type="entry name" value="KS3_2"/>
    <property type="match status" value="2"/>
</dbReference>
<dbReference type="PANTHER" id="PTHR43775">
    <property type="entry name" value="FATTY ACID SYNTHASE"/>
    <property type="match status" value="1"/>
</dbReference>
<dbReference type="RefSeq" id="WP_094788337.1">
    <property type="nucleotide sequence ID" value="NZ_NDXW01000001.1"/>
</dbReference>
<reference evidence="4 5" key="1">
    <citation type="submission" date="2017-04" db="EMBL/GenBank/DDBJ databases">
        <title>Draft genome sequence of Zooshikella ganghwensis VG4 isolated from Red Sea sediments.</title>
        <authorList>
            <person name="Rehman Z."/>
            <person name="Alam I."/>
            <person name="Kamau A."/>
            <person name="Bajic V."/>
            <person name="Leiknes T."/>
        </authorList>
    </citation>
    <scope>NUCLEOTIDE SEQUENCE [LARGE SCALE GENOMIC DNA]</scope>
    <source>
        <strain evidence="4 5">VG4</strain>
    </source>
</reference>
<dbReference type="CDD" id="cd00833">
    <property type="entry name" value="PKS"/>
    <property type="match status" value="2"/>
</dbReference>
<dbReference type="InterPro" id="IPR014030">
    <property type="entry name" value="Ketoacyl_synth_N"/>
</dbReference>
<dbReference type="Gene3D" id="3.40.47.10">
    <property type="match status" value="2"/>
</dbReference>
<evidence type="ECO:0000256" key="2">
    <source>
        <dbReference type="RuleBase" id="RU003694"/>
    </source>
</evidence>
<evidence type="ECO:0000313" key="4">
    <source>
        <dbReference type="EMBL" id="RDH45365.1"/>
    </source>
</evidence>
<organism evidence="4 5">
    <name type="scientific">Zooshikella ganghwensis</name>
    <dbReference type="NCBI Taxonomy" id="202772"/>
    <lineage>
        <taxon>Bacteria</taxon>
        <taxon>Pseudomonadati</taxon>
        <taxon>Pseudomonadota</taxon>
        <taxon>Gammaproteobacteria</taxon>
        <taxon>Oceanospirillales</taxon>
        <taxon>Zooshikellaceae</taxon>
        <taxon>Zooshikella</taxon>
    </lineage>
</organism>
<name>A0A4P9VPE5_9GAMM</name>
<dbReference type="EMBL" id="NDXW01000001">
    <property type="protein sequence ID" value="RDH45365.1"/>
    <property type="molecule type" value="Genomic_DNA"/>
</dbReference>
<gene>
    <name evidence="4" type="ORF">B9G39_18990</name>
</gene>
<evidence type="ECO:0000313" key="5">
    <source>
        <dbReference type="Proteomes" id="UP000257039"/>
    </source>
</evidence>
<protein>
    <submittedName>
        <fullName evidence="4">Polyketide synthase</fullName>
    </submittedName>
</protein>
<evidence type="ECO:0000256" key="1">
    <source>
        <dbReference type="ARBA" id="ARBA00022679"/>
    </source>
</evidence>
<dbReference type="SUPFAM" id="SSF53901">
    <property type="entry name" value="Thiolase-like"/>
    <property type="match status" value="3"/>
</dbReference>
<dbReference type="AlphaFoldDB" id="A0A4P9VPE5"/>
<dbReference type="SMART" id="SM00825">
    <property type="entry name" value="PKS_KS"/>
    <property type="match status" value="1"/>
</dbReference>